<feature type="domain" description="CusB-like beta-barrel" evidence="3">
    <location>
        <begin position="268"/>
        <end position="338"/>
    </location>
</feature>
<dbReference type="InterPro" id="IPR058627">
    <property type="entry name" value="MdtA-like_C"/>
</dbReference>
<organism evidence="5 6">
    <name type="scientific">Shackletoniella antarctica</name>
    <dbReference type="NCBI Taxonomy" id="268115"/>
    <lineage>
        <taxon>Bacteria</taxon>
        <taxon>Bacillati</taxon>
        <taxon>Cyanobacteriota</taxon>
        <taxon>Cyanophyceae</taxon>
        <taxon>Oculatellales</taxon>
        <taxon>Oculatellaceae</taxon>
        <taxon>Shackletoniella</taxon>
    </lineage>
</organism>
<dbReference type="SUPFAM" id="SSF111369">
    <property type="entry name" value="HlyD-like secretion proteins"/>
    <property type="match status" value="1"/>
</dbReference>
<evidence type="ECO:0000313" key="6">
    <source>
        <dbReference type="Proteomes" id="UP000249081"/>
    </source>
</evidence>
<protein>
    <submittedName>
        <fullName evidence="5">Efflux RND transporter periplasmic adaptor subunit</fullName>
    </submittedName>
</protein>
<reference evidence="5 6" key="2">
    <citation type="submission" date="2018-06" db="EMBL/GenBank/DDBJ databases">
        <title>Metagenomic assembly of (sub)arctic Cyanobacteria and their associated microbiome from non-axenic cultures.</title>
        <authorList>
            <person name="Baurain D."/>
        </authorList>
    </citation>
    <scope>NUCLEOTIDE SEQUENCE [LARGE SCALE GENOMIC DNA]</scope>
    <source>
        <strain evidence="5">ULC041bin1</strain>
    </source>
</reference>
<dbReference type="Gene3D" id="2.40.30.170">
    <property type="match status" value="1"/>
</dbReference>
<dbReference type="Gene3D" id="1.10.287.1490">
    <property type="match status" value="1"/>
</dbReference>
<dbReference type="GO" id="GO:1990281">
    <property type="term" value="C:efflux pump complex"/>
    <property type="evidence" value="ECO:0007669"/>
    <property type="project" value="TreeGrafter"/>
</dbReference>
<reference evidence="6" key="1">
    <citation type="submission" date="2018-04" db="EMBL/GenBank/DDBJ databases">
        <authorList>
            <person name="Cornet L."/>
        </authorList>
    </citation>
    <scope>NUCLEOTIDE SEQUENCE [LARGE SCALE GENOMIC DNA]</scope>
</reference>
<dbReference type="PANTHER" id="PTHR30469">
    <property type="entry name" value="MULTIDRUG RESISTANCE PROTEIN MDTA"/>
    <property type="match status" value="1"/>
</dbReference>
<proteinExistence type="inferred from homology"/>
<dbReference type="InterPro" id="IPR058792">
    <property type="entry name" value="Beta-barrel_RND_2"/>
</dbReference>
<accession>A0A2W4W3Q3</accession>
<dbReference type="AlphaFoldDB" id="A0A2W4W3Q3"/>
<feature type="chain" id="PRO_5015946418" evidence="2">
    <location>
        <begin position="31"/>
        <end position="426"/>
    </location>
</feature>
<dbReference type="Pfam" id="PF25967">
    <property type="entry name" value="RND-MFP_C"/>
    <property type="match status" value="1"/>
</dbReference>
<feature type="signal peptide" evidence="2">
    <location>
        <begin position="1"/>
        <end position="30"/>
    </location>
</feature>
<feature type="domain" description="Multidrug resistance protein MdtA-like C-terminal permuted SH3" evidence="4">
    <location>
        <begin position="346"/>
        <end position="407"/>
    </location>
</feature>
<dbReference type="GO" id="GO:0015562">
    <property type="term" value="F:efflux transmembrane transporter activity"/>
    <property type="evidence" value="ECO:0007669"/>
    <property type="project" value="TreeGrafter"/>
</dbReference>
<gene>
    <name evidence="5" type="ORF">DCF17_12995</name>
</gene>
<dbReference type="Proteomes" id="UP000249081">
    <property type="component" value="Unassembled WGS sequence"/>
</dbReference>
<dbReference type="PROSITE" id="PS51257">
    <property type="entry name" value="PROKAR_LIPOPROTEIN"/>
    <property type="match status" value="1"/>
</dbReference>
<dbReference type="NCBIfam" id="TIGR01730">
    <property type="entry name" value="RND_mfp"/>
    <property type="match status" value="1"/>
</dbReference>
<evidence type="ECO:0000313" key="5">
    <source>
        <dbReference type="EMBL" id="PZO39703.1"/>
    </source>
</evidence>
<dbReference type="Pfam" id="PF25954">
    <property type="entry name" value="Beta-barrel_RND_2"/>
    <property type="match status" value="1"/>
</dbReference>
<dbReference type="PANTHER" id="PTHR30469:SF15">
    <property type="entry name" value="HLYD FAMILY OF SECRETION PROTEINS"/>
    <property type="match status" value="1"/>
</dbReference>
<evidence type="ECO:0000259" key="3">
    <source>
        <dbReference type="Pfam" id="PF25954"/>
    </source>
</evidence>
<comment type="caution">
    <text evidence="5">The sequence shown here is derived from an EMBL/GenBank/DDBJ whole genome shotgun (WGS) entry which is preliminary data.</text>
</comment>
<comment type="similarity">
    <text evidence="1">Belongs to the membrane fusion protein (MFP) (TC 8.A.1) family.</text>
</comment>
<evidence type="ECO:0000256" key="1">
    <source>
        <dbReference type="ARBA" id="ARBA00009477"/>
    </source>
</evidence>
<evidence type="ECO:0000256" key="2">
    <source>
        <dbReference type="SAM" id="SignalP"/>
    </source>
</evidence>
<sequence>MVISRFSRSRRGLGSVSGLLLMGGVAIAAAACGPPTEPVAQAQSEREAGEERAAVVDVAIADAADADGRLYTGTTRPARQVSLRSQAEGRLLNLTADVGDAVQQGQVVGTLDSGLLQTVVGEARAELAARQFEVAQAEAELADIRTSIEASRVRLQQVSNDAQRLSTLAAQGAVSTQEAEQAQTTVITSQQALASSQEQVRTRQQAVAAAQQRVEAQRSILQEAQKRLSFANLTASLSGIVLERVAEPGDLVLPGEAVLALGDLSQVLVVIEVPDTSLSSFSLGQSVDLQIDAFPGEALMGSVTRISPVADSTSRQLPVEITLANPGGRIGSGLLARVLGTGAQSDAVLVPESALENSETSDNQIFVVSESNGTSVVEARTVQVGDRTDGQVAILSGLTPGEQYVVRSSQPLEGGQTVEPSLLSAG</sequence>
<dbReference type="EMBL" id="QBMN01000085">
    <property type="protein sequence ID" value="PZO39703.1"/>
    <property type="molecule type" value="Genomic_DNA"/>
</dbReference>
<evidence type="ECO:0000259" key="4">
    <source>
        <dbReference type="Pfam" id="PF25967"/>
    </source>
</evidence>
<name>A0A2W4W3Q3_9CYAN</name>
<keyword evidence="2" id="KW-0732">Signal</keyword>
<dbReference type="InterPro" id="IPR006143">
    <property type="entry name" value="RND_pump_MFP"/>
</dbReference>
<dbReference type="Gene3D" id="2.40.420.20">
    <property type="match status" value="1"/>
</dbReference>